<dbReference type="Pfam" id="PF08543">
    <property type="entry name" value="Phos_pyr_kin"/>
    <property type="match status" value="1"/>
</dbReference>
<dbReference type="GO" id="GO:0008902">
    <property type="term" value="F:hydroxymethylpyrimidine kinase activity"/>
    <property type="evidence" value="ECO:0007669"/>
    <property type="project" value="UniProtKB-EC"/>
</dbReference>
<evidence type="ECO:0000256" key="2">
    <source>
        <dbReference type="ARBA" id="ARBA00000565"/>
    </source>
</evidence>
<dbReference type="EMBL" id="FUZP01000001">
    <property type="protein sequence ID" value="SKC41639.1"/>
    <property type="molecule type" value="Genomic_DNA"/>
</dbReference>
<evidence type="ECO:0000256" key="5">
    <source>
        <dbReference type="ARBA" id="ARBA00022679"/>
    </source>
</evidence>
<dbReference type="Gene3D" id="3.40.1190.20">
    <property type="match status" value="1"/>
</dbReference>
<evidence type="ECO:0000256" key="4">
    <source>
        <dbReference type="ARBA" id="ARBA00004769"/>
    </source>
</evidence>
<dbReference type="GO" id="GO:0009229">
    <property type="term" value="P:thiamine diphosphate biosynthetic process"/>
    <property type="evidence" value="ECO:0007669"/>
    <property type="project" value="UniProtKB-UniPathway"/>
</dbReference>
<dbReference type="PANTHER" id="PTHR20858">
    <property type="entry name" value="PHOSPHOMETHYLPYRIMIDINE KINASE"/>
    <property type="match status" value="1"/>
</dbReference>
<evidence type="ECO:0000256" key="7">
    <source>
        <dbReference type="ARBA" id="ARBA00022777"/>
    </source>
</evidence>
<protein>
    <submittedName>
        <fullName evidence="11">Hydroxymethylpyrimidine kinase/phosphomethylpyrimidine kinase</fullName>
    </submittedName>
</protein>
<evidence type="ECO:0000259" key="10">
    <source>
        <dbReference type="Pfam" id="PF08543"/>
    </source>
</evidence>
<dbReference type="RefSeq" id="WP_079726939.1">
    <property type="nucleotide sequence ID" value="NZ_FUZP01000001.1"/>
</dbReference>
<dbReference type="GO" id="GO:0005829">
    <property type="term" value="C:cytosol"/>
    <property type="evidence" value="ECO:0007669"/>
    <property type="project" value="TreeGrafter"/>
</dbReference>
<dbReference type="OrthoDB" id="34166at2"/>
<keyword evidence="7 11" id="KW-0418">Kinase</keyword>
<dbReference type="SUPFAM" id="SSF53613">
    <property type="entry name" value="Ribokinase-like"/>
    <property type="match status" value="1"/>
</dbReference>
<dbReference type="GO" id="GO:0008972">
    <property type="term" value="F:phosphomethylpyrimidine kinase activity"/>
    <property type="evidence" value="ECO:0007669"/>
    <property type="project" value="UniProtKB-EC"/>
</dbReference>
<dbReference type="UniPathway" id="UPA00060">
    <property type="reaction ID" value="UER00138"/>
</dbReference>
<keyword evidence="8" id="KW-0067">ATP-binding</keyword>
<dbReference type="NCBIfam" id="TIGR00097">
    <property type="entry name" value="HMP-P_kinase"/>
    <property type="match status" value="1"/>
</dbReference>
<dbReference type="AlphaFoldDB" id="A0A1T5IR44"/>
<dbReference type="GO" id="GO:0005524">
    <property type="term" value="F:ATP binding"/>
    <property type="evidence" value="ECO:0007669"/>
    <property type="project" value="UniProtKB-KW"/>
</dbReference>
<dbReference type="Proteomes" id="UP000190857">
    <property type="component" value="Unassembled WGS sequence"/>
</dbReference>
<keyword evidence="9" id="KW-0784">Thiamine biosynthesis</keyword>
<reference evidence="11 12" key="1">
    <citation type="submission" date="2017-02" db="EMBL/GenBank/DDBJ databases">
        <authorList>
            <person name="Peterson S.W."/>
        </authorList>
    </citation>
    <scope>NUCLEOTIDE SEQUENCE [LARGE SCALE GENOMIC DNA]</scope>
    <source>
        <strain evidence="11 12">VKM Ac-2059</strain>
    </source>
</reference>
<comment type="pathway">
    <text evidence="4">Cofactor biosynthesis; thiamine diphosphate biosynthesis; 4-amino-2-methyl-5-diphosphomethylpyrimidine from 5-amino-1-(5-phospho-D-ribosyl)imidazole: step 3/3.</text>
</comment>
<dbReference type="InterPro" id="IPR013749">
    <property type="entry name" value="PM/HMP-P_kinase-1"/>
</dbReference>
<evidence type="ECO:0000313" key="12">
    <source>
        <dbReference type="Proteomes" id="UP000190857"/>
    </source>
</evidence>
<comment type="catalytic activity">
    <reaction evidence="2">
        <text>4-amino-2-methyl-5-(phosphooxymethyl)pyrimidine + ATP = 4-amino-2-methyl-5-(diphosphooxymethyl)pyrimidine + ADP</text>
        <dbReference type="Rhea" id="RHEA:19893"/>
        <dbReference type="ChEBI" id="CHEBI:30616"/>
        <dbReference type="ChEBI" id="CHEBI:57841"/>
        <dbReference type="ChEBI" id="CHEBI:58354"/>
        <dbReference type="ChEBI" id="CHEBI:456216"/>
        <dbReference type="EC" id="2.7.4.7"/>
    </reaction>
</comment>
<dbReference type="InterPro" id="IPR029056">
    <property type="entry name" value="Ribokinase-like"/>
</dbReference>
<organism evidence="11 12">
    <name type="scientific">Okibacterium fritillariae</name>
    <dbReference type="NCBI Taxonomy" id="123320"/>
    <lineage>
        <taxon>Bacteria</taxon>
        <taxon>Bacillati</taxon>
        <taxon>Actinomycetota</taxon>
        <taxon>Actinomycetes</taxon>
        <taxon>Micrococcales</taxon>
        <taxon>Microbacteriaceae</taxon>
        <taxon>Okibacterium</taxon>
    </lineage>
</organism>
<keyword evidence="12" id="KW-1185">Reference proteome</keyword>
<evidence type="ECO:0000256" key="8">
    <source>
        <dbReference type="ARBA" id="ARBA00022840"/>
    </source>
</evidence>
<comment type="catalytic activity">
    <reaction evidence="1">
        <text>4-amino-5-hydroxymethyl-2-methylpyrimidine + ATP = 4-amino-2-methyl-5-(phosphooxymethyl)pyrimidine + ADP + H(+)</text>
        <dbReference type="Rhea" id="RHEA:23096"/>
        <dbReference type="ChEBI" id="CHEBI:15378"/>
        <dbReference type="ChEBI" id="CHEBI:16892"/>
        <dbReference type="ChEBI" id="CHEBI:30616"/>
        <dbReference type="ChEBI" id="CHEBI:58354"/>
        <dbReference type="ChEBI" id="CHEBI:456216"/>
        <dbReference type="EC" id="2.7.1.49"/>
    </reaction>
</comment>
<evidence type="ECO:0000256" key="3">
    <source>
        <dbReference type="ARBA" id="ARBA00003848"/>
    </source>
</evidence>
<dbReference type="STRING" id="123320.SAMN06309945_0762"/>
<dbReference type="PANTHER" id="PTHR20858:SF17">
    <property type="entry name" value="HYDROXYMETHYLPYRIMIDINE_PHOSPHOMETHYLPYRIMIDINE KINASE THI20-RELATED"/>
    <property type="match status" value="1"/>
</dbReference>
<dbReference type="GO" id="GO:0009228">
    <property type="term" value="P:thiamine biosynthetic process"/>
    <property type="evidence" value="ECO:0007669"/>
    <property type="project" value="UniProtKB-KW"/>
</dbReference>
<evidence type="ECO:0000256" key="9">
    <source>
        <dbReference type="ARBA" id="ARBA00022977"/>
    </source>
</evidence>
<keyword evidence="5" id="KW-0808">Transferase</keyword>
<feature type="domain" description="Pyridoxamine kinase/Phosphomethylpyrimidine kinase" evidence="10">
    <location>
        <begin position="13"/>
        <end position="265"/>
    </location>
</feature>
<keyword evidence="6" id="KW-0547">Nucleotide-binding</keyword>
<gene>
    <name evidence="11" type="ORF">SAMN06309945_0762</name>
</gene>
<comment type="function">
    <text evidence="3">Catalyzes the phosphorylation of hydroxymethylpyrimidine phosphate (HMP-P) to HMP-PP, and of HMP to HMP-P.</text>
</comment>
<dbReference type="CDD" id="cd01169">
    <property type="entry name" value="HMPP_kinase"/>
    <property type="match status" value="1"/>
</dbReference>
<dbReference type="InterPro" id="IPR004399">
    <property type="entry name" value="HMP/HMP-P_kinase_dom"/>
</dbReference>
<proteinExistence type="predicted"/>
<dbReference type="FunFam" id="3.40.1190.20:FF:000003">
    <property type="entry name" value="Phosphomethylpyrimidine kinase ThiD"/>
    <property type="match status" value="1"/>
</dbReference>
<sequence length="284" mass="29305">MSIPRVLSIAGTDPTGGAGIQADLKSIAANGGYGMAVVTALVAQNTCGVRSVHTPPAAFLGEQLDAVSDDVEIDAVKIGMLGDATTVAVVDGWLARIRPPLVVLDPVMVATSGDRLLDARAEDAVRRLIERCDLVTPNLSELGVLVREPTAATWAEALDQARRLSESSGAIVLAKGGHLAGDDCPDALVDVASRGRIPGGLAEVPGIRAATRNTHGTGCSLSSALATQRARTDDWVAALVASKAWLVDSLRSADDLRVGRGNGPISHFHSLWADAAATSSRAAR</sequence>
<name>A0A1T5IR44_9MICO</name>
<evidence type="ECO:0000256" key="6">
    <source>
        <dbReference type="ARBA" id="ARBA00022741"/>
    </source>
</evidence>
<accession>A0A1T5IR44</accession>
<evidence type="ECO:0000256" key="1">
    <source>
        <dbReference type="ARBA" id="ARBA00000151"/>
    </source>
</evidence>
<evidence type="ECO:0000313" key="11">
    <source>
        <dbReference type="EMBL" id="SKC41639.1"/>
    </source>
</evidence>